<evidence type="ECO:0000313" key="2">
    <source>
        <dbReference type="EMBL" id="MBX39851.1"/>
    </source>
</evidence>
<keyword evidence="1" id="KW-1133">Transmembrane helix</keyword>
<keyword evidence="1" id="KW-0812">Transmembrane</keyword>
<accession>A0A2P2NBL5</accession>
<evidence type="ECO:0000256" key="1">
    <source>
        <dbReference type="SAM" id="Phobius"/>
    </source>
</evidence>
<sequence>MTFSYIFVNALQLNLGLLHLYVLKRKWSTRMELEVFR</sequence>
<dbReference type="EMBL" id="GGEC01059367">
    <property type="protein sequence ID" value="MBX39851.1"/>
    <property type="molecule type" value="Transcribed_RNA"/>
</dbReference>
<name>A0A2P2NBL5_RHIMU</name>
<keyword evidence="1" id="KW-0472">Membrane</keyword>
<dbReference type="AlphaFoldDB" id="A0A2P2NBL5"/>
<organism evidence="2">
    <name type="scientific">Rhizophora mucronata</name>
    <name type="common">Asiatic mangrove</name>
    <dbReference type="NCBI Taxonomy" id="61149"/>
    <lineage>
        <taxon>Eukaryota</taxon>
        <taxon>Viridiplantae</taxon>
        <taxon>Streptophyta</taxon>
        <taxon>Embryophyta</taxon>
        <taxon>Tracheophyta</taxon>
        <taxon>Spermatophyta</taxon>
        <taxon>Magnoliopsida</taxon>
        <taxon>eudicotyledons</taxon>
        <taxon>Gunneridae</taxon>
        <taxon>Pentapetalae</taxon>
        <taxon>rosids</taxon>
        <taxon>fabids</taxon>
        <taxon>Malpighiales</taxon>
        <taxon>Rhizophoraceae</taxon>
        <taxon>Rhizophora</taxon>
    </lineage>
</organism>
<protein>
    <submittedName>
        <fullName evidence="2">Uncharacterized protein</fullName>
    </submittedName>
</protein>
<reference evidence="2" key="1">
    <citation type="submission" date="2018-02" db="EMBL/GenBank/DDBJ databases">
        <title>Rhizophora mucronata_Transcriptome.</title>
        <authorList>
            <person name="Meera S.P."/>
            <person name="Sreeshan A."/>
            <person name="Augustine A."/>
        </authorList>
    </citation>
    <scope>NUCLEOTIDE SEQUENCE</scope>
    <source>
        <tissue evidence="2">Leaf</tissue>
    </source>
</reference>
<proteinExistence type="predicted"/>
<feature type="transmembrane region" description="Helical" evidence="1">
    <location>
        <begin position="6"/>
        <end position="23"/>
    </location>
</feature>